<keyword evidence="2" id="KW-1185">Reference proteome</keyword>
<dbReference type="AlphaFoldDB" id="A0A2A2KBN9"/>
<dbReference type="Gene3D" id="1.10.8.60">
    <property type="match status" value="1"/>
</dbReference>
<proteinExistence type="predicted"/>
<protein>
    <submittedName>
        <fullName evidence="1">Uncharacterized protein</fullName>
    </submittedName>
</protein>
<comment type="caution">
    <text evidence="1">The sequence shown here is derived from an EMBL/GenBank/DDBJ whole genome shotgun (WGS) entry which is preliminary data.</text>
</comment>
<organism evidence="1 2">
    <name type="scientific">Diploscapter pachys</name>
    <dbReference type="NCBI Taxonomy" id="2018661"/>
    <lineage>
        <taxon>Eukaryota</taxon>
        <taxon>Metazoa</taxon>
        <taxon>Ecdysozoa</taxon>
        <taxon>Nematoda</taxon>
        <taxon>Chromadorea</taxon>
        <taxon>Rhabditida</taxon>
        <taxon>Rhabditina</taxon>
        <taxon>Rhabditomorpha</taxon>
        <taxon>Rhabditoidea</taxon>
        <taxon>Rhabditidae</taxon>
        <taxon>Diploscapter</taxon>
    </lineage>
</organism>
<evidence type="ECO:0000313" key="2">
    <source>
        <dbReference type="Proteomes" id="UP000218231"/>
    </source>
</evidence>
<dbReference type="Proteomes" id="UP000218231">
    <property type="component" value="Unassembled WGS sequence"/>
</dbReference>
<name>A0A2A2KBN9_9BILA</name>
<accession>A0A2A2KBN9</accession>
<dbReference type="EMBL" id="LIAE01009071">
    <property type="protein sequence ID" value="PAV71355.1"/>
    <property type="molecule type" value="Genomic_DNA"/>
</dbReference>
<evidence type="ECO:0000313" key="1">
    <source>
        <dbReference type="EMBL" id="PAV71355.1"/>
    </source>
</evidence>
<gene>
    <name evidence="1" type="ORF">WR25_20230</name>
</gene>
<reference evidence="1 2" key="1">
    <citation type="journal article" date="2017" name="Curr. Biol.">
        <title>Genome architecture and evolution of a unichromosomal asexual nematode.</title>
        <authorList>
            <person name="Fradin H."/>
            <person name="Zegar C."/>
            <person name="Gutwein M."/>
            <person name="Lucas J."/>
            <person name="Kovtun M."/>
            <person name="Corcoran D."/>
            <person name="Baugh L.R."/>
            <person name="Kiontke K."/>
            <person name="Gunsalus K."/>
            <person name="Fitch D.H."/>
            <person name="Piano F."/>
        </authorList>
    </citation>
    <scope>NUCLEOTIDE SEQUENCE [LARGE SCALE GENOMIC DNA]</scope>
    <source>
        <strain evidence="1">PF1309</strain>
    </source>
</reference>
<sequence>MKRLLDALVGKDSSQATRESFKQRFADGHLDQTEIEIELEQAPSMPFEVPGGAPQMINLTEMMKSFGGGQQLKRRKLTVRAAWDKLNIGARRLQTVMEKLLEEVSFDAEDRSEPVTVDAAYVEKQLAGIARNTDLSRFVL</sequence>
<dbReference type="OrthoDB" id="6761483at2759"/>